<dbReference type="InterPro" id="IPR007197">
    <property type="entry name" value="rSAM"/>
</dbReference>
<protein>
    <submittedName>
        <fullName evidence="9">GTP 3',8-cyclase</fullName>
    </submittedName>
</protein>
<dbReference type="PANTHER" id="PTHR21339:SF0">
    <property type="entry name" value="S-ADENOSYLMETHIONINE-DEPENDENT NUCLEOTIDE DEHYDRATASE RSAD2"/>
    <property type="match status" value="1"/>
</dbReference>
<proteinExistence type="predicted"/>
<dbReference type="SUPFAM" id="SSF102114">
    <property type="entry name" value="Radical SAM enzymes"/>
    <property type="match status" value="1"/>
</dbReference>
<reference evidence="9" key="1">
    <citation type="submission" date="2023-06" db="EMBL/GenBank/DDBJ databases">
        <title>Genome sequence of Methanosarcinaceae archaeon Ag5.</title>
        <authorList>
            <person name="Protasov E."/>
            <person name="Platt K."/>
            <person name="Poehlein A."/>
            <person name="Daniel R."/>
            <person name="Brune A."/>
        </authorList>
    </citation>
    <scope>NUCLEOTIDE SEQUENCE</scope>
    <source>
        <strain evidence="9">Ag5</strain>
    </source>
</reference>
<accession>A0AAE4MIG5</accession>
<dbReference type="Gene3D" id="3.20.20.70">
    <property type="entry name" value="Aldolase class I"/>
    <property type="match status" value="1"/>
</dbReference>
<keyword evidence="7" id="KW-0051">Antiviral defense</keyword>
<dbReference type="PANTHER" id="PTHR21339">
    <property type="entry name" value="RADICAL S-ADENOSYL METHIONINE DOMAIN-CONTAINING PROTEIN 2"/>
    <property type="match status" value="1"/>
</dbReference>
<name>A0AAE4MIG5_9EURY</name>
<dbReference type="InterPro" id="IPR006638">
    <property type="entry name" value="Elp3/MiaA/NifB-like_rSAM"/>
</dbReference>
<evidence type="ECO:0000256" key="7">
    <source>
        <dbReference type="ARBA" id="ARBA00023118"/>
    </source>
</evidence>
<dbReference type="GO" id="GO:0046872">
    <property type="term" value="F:metal ion binding"/>
    <property type="evidence" value="ECO:0007669"/>
    <property type="project" value="UniProtKB-KW"/>
</dbReference>
<dbReference type="PROSITE" id="PS51918">
    <property type="entry name" value="RADICAL_SAM"/>
    <property type="match status" value="1"/>
</dbReference>
<dbReference type="Proteomes" id="UP001271789">
    <property type="component" value="Unassembled WGS sequence"/>
</dbReference>
<keyword evidence="3" id="KW-0949">S-adenosyl-L-methionine</keyword>
<dbReference type="GO" id="GO:0051539">
    <property type="term" value="F:4 iron, 4 sulfur cluster binding"/>
    <property type="evidence" value="ECO:0007669"/>
    <property type="project" value="UniProtKB-KW"/>
</dbReference>
<organism evidence="9 10">
    <name type="scientific">Methanolapillus africanus</name>
    <dbReference type="NCBI Taxonomy" id="3028297"/>
    <lineage>
        <taxon>Archaea</taxon>
        <taxon>Methanobacteriati</taxon>
        <taxon>Methanobacteriota</taxon>
        <taxon>Stenosarchaea group</taxon>
        <taxon>Methanomicrobia</taxon>
        <taxon>Methanosarcinales</taxon>
        <taxon>Methanosarcinaceae</taxon>
        <taxon>Methanolapillus</taxon>
    </lineage>
</organism>
<keyword evidence="4" id="KW-0479">Metal-binding</keyword>
<dbReference type="InterPro" id="IPR051196">
    <property type="entry name" value="RSAD2/Viperin_antiviral"/>
</dbReference>
<dbReference type="GO" id="GO:0003824">
    <property type="term" value="F:catalytic activity"/>
    <property type="evidence" value="ECO:0007669"/>
    <property type="project" value="InterPro"/>
</dbReference>
<comment type="caution">
    <text evidence="9">The sequence shown here is derived from an EMBL/GenBank/DDBJ whole genome shotgun (WGS) entry which is preliminary data.</text>
</comment>
<keyword evidence="5" id="KW-0408">Iron</keyword>
<dbReference type="GO" id="GO:0051607">
    <property type="term" value="P:defense response to virus"/>
    <property type="evidence" value="ECO:0007669"/>
    <property type="project" value="UniProtKB-KW"/>
</dbReference>
<keyword evidence="6" id="KW-0411">Iron-sulfur</keyword>
<comment type="cofactor">
    <cofactor evidence="1">
        <name>[4Fe-4S] cluster</name>
        <dbReference type="ChEBI" id="CHEBI:49883"/>
    </cofactor>
</comment>
<dbReference type="InterPro" id="IPR058240">
    <property type="entry name" value="rSAM_sf"/>
</dbReference>
<dbReference type="RefSeq" id="WP_338098789.1">
    <property type="nucleotide sequence ID" value="NZ_JAWDKD010000003.1"/>
</dbReference>
<dbReference type="InterPro" id="IPR013785">
    <property type="entry name" value="Aldolase_TIM"/>
</dbReference>
<dbReference type="SFLD" id="SFLDG01067">
    <property type="entry name" value="SPASM/twitch_domain_containing"/>
    <property type="match status" value="1"/>
</dbReference>
<dbReference type="Pfam" id="PF04055">
    <property type="entry name" value="Radical_SAM"/>
    <property type="match status" value="1"/>
</dbReference>
<evidence type="ECO:0000256" key="5">
    <source>
        <dbReference type="ARBA" id="ARBA00023004"/>
    </source>
</evidence>
<evidence type="ECO:0000256" key="3">
    <source>
        <dbReference type="ARBA" id="ARBA00022691"/>
    </source>
</evidence>
<evidence type="ECO:0000256" key="4">
    <source>
        <dbReference type="ARBA" id="ARBA00022723"/>
    </source>
</evidence>
<dbReference type="AlphaFoldDB" id="A0AAE4MIG5"/>
<sequence length="276" mass="32090">MNSTIRSANWHITSKCNYKCQFCFAKEVRTDLRDHKMQEEILQTLCEIGIEKLNIVGGEPQMHPDFDRILKLSKDYGFTTTLQTNGSFLTEKNVPLMAKYLDWIGLSIDSGCEKTELQLGRGFGNHVQRVKKCCSWIHSTGLNLKINSTITSLNWDENMHGLIGELSPQRWKVFRMLILENANADAKYLCPTDDEFRTFVQKHLDLVLRNGDRPVFEDNEDMIGSYLMISPDGKIQTNINGRLEYLDFLHIINENKFNFMDIKKYFRRGGIYDWNV</sequence>
<feature type="domain" description="Radical SAM core" evidence="8">
    <location>
        <begin position="1"/>
        <end position="209"/>
    </location>
</feature>
<dbReference type="SFLD" id="SFLDS00029">
    <property type="entry name" value="Radical_SAM"/>
    <property type="match status" value="1"/>
</dbReference>
<dbReference type="EMBL" id="JAWDKD010000003">
    <property type="protein sequence ID" value="MDV0446405.1"/>
    <property type="molecule type" value="Genomic_DNA"/>
</dbReference>
<keyword evidence="2" id="KW-0004">4Fe-4S</keyword>
<keyword evidence="10" id="KW-1185">Reference proteome</keyword>
<evidence type="ECO:0000313" key="9">
    <source>
        <dbReference type="EMBL" id="MDV0446405.1"/>
    </source>
</evidence>
<evidence type="ECO:0000313" key="10">
    <source>
        <dbReference type="Proteomes" id="UP001271789"/>
    </source>
</evidence>
<evidence type="ECO:0000259" key="8">
    <source>
        <dbReference type="PROSITE" id="PS51918"/>
    </source>
</evidence>
<dbReference type="SMART" id="SM00729">
    <property type="entry name" value="Elp3"/>
    <property type="match status" value="1"/>
</dbReference>
<dbReference type="CDD" id="cd01335">
    <property type="entry name" value="Radical_SAM"/>
    <property type="match status" value="1"/>
</dbReference>
<dbReference type="NCBIfam" id="NF038283">
    <property type="entry name" value="viperin_w_prok"/>
    <property type="match status" value="1"/>
</dbReference>
<gene>
    <name evidence="9" type="primary">moaA_1</name>
    <name evidence="9" type="ORF">MsAg5_02380</name>
</gene>
<evidence type="ECO:0000256" key="2">
    <source>
        <dbReference type="ARBA" id="ARBA00022485"/>
    </source>
</evidence>
<evidence type="ECO:0000256" key="1">
    <source>
        <dbReference type="ARBA" id="ARBA00001966"/>
    </source>
</evidence>
<evidence type="ECO:0000256" key="6">
    <source>
        <dbReference type="ARBA" id="ARBA00023014"/>
    </source>
</evidence>